<dbReference type="PROSITE" id="PS01162">
    <property type="entry name" value="QOR_ZETA_CRYSTAL"/>
    <property type="match status" value="1"/>
</dbReference>
<dbReference type="InterPro" id="IPR011032">
    <property type="entry name" value="GroES-like_sf"/>
</dbReference>
<keyword evidence="5" id="KW-1185">Reference proteome</keyword>
<dbReference type="Gene3D" id="3.40.50.720">
    <property type="entry name" value="NAD(P)-binding Rossmann-like Domain"/>
    <property type="match status" value="1"/>
</dbReference>
<evidence type="ECO:0000256" key="1">
    <source>
        <dbReference type="ARBA" id="ARBA00022857"/>
    </source>
</evidence>
<dbReference type="Pfam" id="PF08240">
    <property type="entry name" value="ADH_N"/>
    <property type="match status" value="1"/>
</dbReference>
<dbReference type="GO" id="GO:0003960">
    <property type="term" value="F:quinone reductase (NADPH) activity"/>
    <property type="evidence" value="ECO:0007669"/>
    <property type="project" value="UniProtKB-EC"/>
</dbReference>
<keyword evidence="2 4" id="KW-0560">Oxidoreductase</keyword>
<dbReference type="Pfam" id="PF00107">
    <property type="entry name" value="ADH_zinc_N"/>
    <property type="match status" value="1"/>
</dbReference>
<dbReference type="EC" id="1.6.5.5" evidence="4"/>
<evidence type="ECO:0000256" key="2">
    <source>
        <dbReference type="ARBA" id="ARBA00023002"/>
    </source>
</evidence>
<sequence length="324" mass="34671">MKAIILESFGGPEVLQYKSMDVPVPAEGEVLIRVEKASVNYADIKNRTGKKAKGNFPLLLGLDAAGVIEQIGPGVKELNVGQRVMAFPKNGSYAQYVIAKEELTYALPDEIDMTTAAASPIVSFLSYKLIKDIGRIERGDTVLIHSAAGGVGTTAIQFAKQLGAGKIIGTVGDESKFSTVLEAGASDVCTYDHFTEKVQELTEGEGADLILDSISGKIAEESMNCLAPYGRLVHFGNTGGEAGAFKTNQLHASCRSVLGFSLGTTRKKKPHLLKEISQDILSYLANGSVKINVGAEFPLSEAAEAHRLMESRRYTGKILLNMSE</sequence>
<dbReference type="PANTHER" id="PTHR48106">
    <property type="entry name" value="QUINONE OXIDOREDUCTASE PIG3-RELATED"/>
    <property type="match status" value="1"/>
</dbReference>
<dbReference type="EMBL" id="JAFBFC010000002">
    <property type="protein sequence ID" value="MBM7702278.1"/>
    <property type="molecule type" value="Genomic_DNA"/>
</dbReference>
<protein>
    <submittedName>
        <fullName evidence="4">NADPH2:quinone reductase</fullName>
        <ecNumber evidence="4">1.6.5.5</ecNumber>
    </submittedName>
</protein>
<keyword evidence="1" id="KW-0521">NADP</keyword>
<dbReference type="Proteomes" id="UP000809829">
    <property type="component" value="Unassembled WGS sequence"/>
</dbReference>
<organism evidence="4 5">
    <name type="scientific">Priestia iocasae</name>
    <dbReference type="NCBI Taxonomy" id="2291674"/>
    <lineage>
        <taxon>Bacteria</taxon>
        <taxon>Bacillati</taxon>
        <taxon>Bacillota</taxon>
        <taxon>Bacilli</taxon>
        <taxon>Bacillales</taxon>
        <taxon>Bacillaceae</taxon>
        <taxon>Priestia</taxon>
    </lineage>
</organism>
<dbReference type="SMART" id="SM00829">
    <property type="entry name" value="PKS_ER"/>
    <property type="match status" value="1"/>
</dbReference>
<name>A0ABS2QSK2_9BACI</name>
<evidence type="ECO:0000313" key="4">
    <source>
        <dbReference type="EMBL" id="MBM7702278.1"/>
    </source>
</evidence>
<evidence type="ECO:0000313" key="5">
    <source>
        <dbReference type="Proteomes" id="UP000809829"/>
    </source>
</evidence>
<dbReference type="InterPro" id="IPR013149">
    <property type="entry name" value="ADH-like_C"/>
</dbReference>
<dbReference type="InterPro" id="IPR020843">
    <property type="entry name" value="ER"/>
</dbReference>
<proteinExistence type="predicted"/>
<dbReference type="SUPFAM" id="SSF50129">
    <property type="entry name" value="GroES-like"/>
    <property type="match status" value="1"/>
</dbReference>
<dbReference type="RefSeq" id="WP_205185027.1">
    <property type="nucleotide sequence ID" value="NZ_JAFBFC010000002.1"/>
</dbReference>
<accession>A0ABS2QSK2</accession>
<dbReference type="PANTHER" id="PTHR48106:SF13">
    <property type="entry name" value="QUINONE OXIDOREDUCTASE-RELATED"/>
    <property type="match status" value="1"/>
</dbReference>
<reference evidence="4 5" key="1">
    <citation type="submission" date="2021-01" db="EMBL/GenBank/DDBJ databases">
        <title>Genomic Encyclopedia of Type Strains, Phase IV (KMG-IV): sequencing the most valuable type-strain genomes for metagenomic binning, comparative biology and taxonomic classification.</title>
        <authorList>
            <person name="Goeker M."/>
        </authorList>
    </citation>
    <scope>NUCLEOTIDE SEQUENCE [LARGE SCALE GENOMIC DNA]</scope>
    <source>
        <strain evidence="4 5">DSM 104297</strain>
    </source>
</reference>
<feature type="domain" description="Enoyl reductase (ER)" evidence="3">
    <location>
        <begin position="10"/>
        <end position="320"/>
    </location>
</feature>
<dbReference type="SUPFAM" id="SSF51735">
    <property type="entry name" value="NAD(P)-binding Rossmann-fold domains"/>
    <property type="match status" value="1"/>
</dbReference>
<dbReference type="InterPro" id="IPR013154">
    <property type="entry name" value="ADH-like_N"/>
</dbReference>
<gene>
    <name evidence="4" type="ORF">JOC83_001112</name>
</gene>
<dbReference type="InterPro" id="IPR036291">
    <property type="entry name" value="NAD(P)-bd_dom_sf"/>
</dbReference>
<dbReference type="InterPro" id="IPR002364">
    <property type="entry name" value="Quin_OxRdtase/zeta-crystal_CS"/>
</dbReference>
<comment type="caution">
    <text evidence="4">The sequence shown here is derived from an EMBL/GenBank/DDBJ whole genome shotgun (WGS) entry which is preliminary data.</text>
</comment>
<evidence type="ECO:0000259" key="3">
    <source>
        <dbReference type="SMART" id="SM00829"/>
    </source>
</evidence>
<dbReference type="Gene3D" id="3.90.180.10">
    <property type="entry name" value="Medium-chain alcohol dehydrogenases, catalytic domain"/>
    <property type="match status" value="1"/>
</dbReference>